<dbReference type="HOGENOM" id="CLU_1657247_0_0_5"/>
<protein>
    <submittedName>
        <fullName evidence="1">Uncharacterized protein</fullName>
    </submittedName>
</protein>
<evidence type="ECO:0000313" key="2">
    <source>
        <dbReference type="Proteomes" id="UP000018922"/>
    </source>
</evidence>
<dbReference type="Proteomes" id="UP000018922">
    <property type="component" value="Chromosome I"/>
</dbReference>
<accession>V6F6X0</accession>
<dbReference type="eggNOG" id="ENOG5032T53">
    <property type="taxonomic scope" value="Bacteria"/>
</dbReference>
<sequence>MTDKTAFVSVLPGRIRLRHPLLRDTGRHRDLTARLLPLAQVEGNPVIGSLLLRFDPADTGMETRIRAEVAAVLPIDPSAPASPRASPHRGTRIALPQPHKAKWQINRAAKIGAVASMAVSLAALGTSRKLHAQAGALFVMMMLTHMATHWRRTFK</sequence>
<dbReference type="STRING" id="1430440.MGMSRv2__3984"/>
<evidence type="ECO:0000313" key="1">
    <source>
        <dbReference type="EMBL" id="CDL01199.1"/>
    </source>
</evidence>
<dbReference type="EMBL" id="HG794546">
    <property type="protein sequence ID" value="CDL01199.1"/>
    <property type="molecule type" value="Genomic_DNA"/>
</dbReference>
<reference evidence="1 2" key="1">
    <citation type="journal article" date="2014" name="Genome Announc.">
        <title>Complete genome sequence of Magnetospirillum gryphiswaldense MSR-1.</title>
        <authorList>
            <person name="Wang X."/>
            <person name="Wang Q."/>
            <person name="Zhang W."/>
            <person name="Wang Y."/>
            <person name="Li L."/>
            <person name="Wen T."/>
            <person name="Zhang T."/>
            <person name="Zhang Y."/>
            <person name="Xu J."/>
            <person name="Hu J."/>
            <person name="Li S."/>
            <person name="Liu L."/>
            <person name="Liu J."/>
            <person name="Jiang W."/>
            <person name="Tian J."/>
            <person name="Li Y."/>
            <person name="Schuler D."/>
            <person name="Wang L."/>
            <person name="Li J."/>
        </authorList>
    </citation>
    <scope>NUCLEOTIDE SEQUENCE [LARGE SCALE GENOMIC DNA]</scope>
    <source>
        <strain evidence="2">DSM 6361 / JCM 21280 / NBRC 15271 / MSR-1</strain>
    </source>
</reference>
<organism evidence="1 2">
    <name type="scientific">Magnetospirillum gryphiswaldense (strain DSM 6361 / JCM 21280 / NBRC 15271 / MSR-1)</name>
    <dbReference type="NCBI Taxonomy" id="431944"/>
    <lineage>
        <taxon>Bacteria</taxon>
        <taxon>Pseudomonadati</taxon>
        <taxon>Pseudomonadota</taxon>
        <taxon>Alphaproteobacteria</taxon>
        <taxon>Rhodospirillales</taxon>
        <taxon>Rhodospirillaceae</taxon>
        <taxon>Magnetospirillum</taxon>
    </lineage>
</organism>
<dbReference type="AlphaFoldDB" id="V6F6X0"/>
<proteinExistence type="predicted"/>
<gene>
    <name evidence="1" type="ordered locus">MGMSRv2__3984</name>
</gene>
<dbReference type="KEGG" id="mgy:MGMSRv2__3984"/>
<keyword evidence="2" id="KW-1185">Reference proteome</keyword>
<name>V6F6X0_MAGGM</name>